<dbReference type="InterPro" id="IPR015866">
    <property type="entry name" value="Ser-tRNA-synth_1_N"/>
</dbReference>
<dbReference type="InterPro" id="IPR010978">
    <property type="entry name" value="tRNA-bd_arm"/>
</dbReference>
<comment type="catalytic activity">
    <reaction evidence="12">
        <text>tRNA(Sec) + L-serine + ATP = L-seryl-tRNA(Sec) + AMP + diphosphate + H(+)</text>
        <dbReference type="Rhea" id="RHEA:42580"/>
        <dbReference type="Rhea" id="RHEA-COMP:9742"/>
        <dbReference type="Rhea" id="RHEA-COMP:10128"/>
        <dbReference type="ChEBI" id="CHEBI:15378"/>
        <dbReference type="ChEBI" id="CHEBI:30616"/>
        <dbReference type="ChEBI" id="CHEBI:33019"/>
        <dbReference type="ChEBI" id="CHEBI:33384"/>
        <dbReference type="ChEBI" id="CHEBI:78442"/>
        <dbReference type="ChEBI" id="CHEBI:78533"/>
        <dbReference type="ChEBI" id="CHEBI:456215"/>
        <dbReference type="EC" id="6.1.1.11"/>
    </reaction>
</comment>
<evidence type="ECO:0000256" key="7">
    <source>
        <dbReference type="ARBA" id="ARBA00022741"/>
    </source>
</evidence>
<feature type="coiled-coil region" evidence="15">
    <location>
        <begin position="37"/>
        <end position="95"/>
    </location>
</feature>
<feature type="domain" description="Aminoacyl-transfer RNA synthetases class-II family profile" evidence="16">
    <location>
        <begin position="137"/>
        <end position="418"/>
    </location>
</feature>
<keyword evidence="15" id="KW-0175">Coiled coil</keyword>
<comment type="caution">
    <text evidence="17">The sequence shown here is derived from an EMBL/GenBank/DDBJ whole genome shotgun (WGS) entry which is preliminary data.</text>
</comment>
<keyword evidence="10" id="KW-0030">Aminoacyl-tRNA synthetase</keyword>
<evidence type="ECO:0000256" key="5">
    <source>
        <dbReference type="ARBA" id="ARBA00022490"/>
    </source>
</evidence>
<sequence>MLDVTLIRQHPDQVRDGLRKRAVDADIPAFLALDTEFREARTAVERLRGERRRISAEVAVRRRTDAPADELRAEAKALTDRLTEAEAGLARLAARHREFLDALPNLPDDDVPAGGKENNQVVRSVGAPPAFGFAAKDHVRLAQELGLVDYERGTRLAGNGHWIYRGEGAALEWALLNHFLDAHRRAGYEFVLPPHLLTYEAGYTAGQFPKFAEDVFVVEEGEAAPRREAGRPQRFLLPTAETALVNLHRGETLDERELPRKYVAYTPCYRRESGSHRTAERGTLRGHQFNKVELFQFARPEDSDAAHLELLARAEELVAGLGLHHRVTQLAAGDTSAAQARTYDVEVWLPSLGAYAEVSSVSNARAYQARRGGIRYRPAGGGKAEYVHTLNASGLATSRLLPAILEQHQRADGTVAVPEVLRRWGLPEVLGPA</sequence>
<dbReference type="EMBL" id="BAAAZY010000022">
    <property type="protein sequence ID" value="GAA4077980.1"/>
    <property type="molecule type" value="Genomic_DNA"/>
</dbReference>
<dbReference type="EC" id="6.1.1.11" evidence="4 14"/>
<accession>A0ABP7W081</accession>
<evidence type="ECO:0000256" key="15">
    <source>
        <dbReference type="SAM" id="Coils"/>
    </source>
</evidence>
<evidence type="ECO:0000256" key="6">
    <source>
        <dbReference type="ARBA" id="ARBA00022598"/>
    </source>
</evidence>
<dbReference type="RefSeq" id="WP_345018432.1">
    <property type="nucleotide sequence ID" value="NZ_BAAAZY010000022.1"/>
</dbReference>
<evidence type="ECO:0000256" key="3">
    <source>
        <dbReference type="ARBA" id="ARBA00010728"/>
    </source>
</evidence>
<dbReference type="Pfam" id="PF02403">
    <property type="entry name" value="Seryl_tRNA_N"/>
    <property type="match status" value="1"/>
</dbReference>
<evidence type="ECO:0000313" key="18">
    <source>
        <dbReference type="Proteomes" id="UP001499984"/>
    </source>
</evidence>
<comment type="similarity">
    <text evidence="3">Belongs to the class-II aminoacyl-tRNA synthetase family. Type-1 seryl-tRNA synthetase subfamily.</text>
</comment>
<keyword evidence="5" id="KW-0963">Cytoplasm</keyword>
<evidence type="ECO:0000256" key="11">
    <source>
        <dbReference type="ARBA" id="ARBA00039158"/>
    </source>
</evidence>
<dbReference type="Gene3D" id="3.30.930.10">
    <property type="entry name" value="Bira Bifunctional Protein, Domain 2"/>
    <property type="match status" value="1"/>
</dbReference>
<dbReference type="PIRSF" id="PIRSF001529">
    <property type="entry name" value="Ser-tRNA-synth_IIa"/>
    <property type="match status" value="1"/>
</dbReference>
<comment type="subcellular location">
    <subcellularLocation>
        <location evidence="1">Cytoplasm</location>
    </subcellularLocation>
</comment>
<evidence type="ECO:0000256" key="4">
    <source>
        <dbReference type="ARBA" id="ARBA00012840"/>
    </source>
</evidence>
<evidence type="ECO:0000256" key="10">
    <source>
        <dbReference type="ARBA" id="ARBA00023146"/>
    </source>
</evidence>
<dbReference type="PANTHER" id="PTHR43697">
    <property type="entry name" value="SERYL-TRNA SYNTHETASE"/>
    <property type="match status" value="1"/>
</dbReference>
<evidence type="ECO:0000256" key="2">
    <source>
        <dbReference type="ARBA" id="ARBA00005045"/>
    </source>
</evidence>
<dbReference type="PRINTS" id="PR00981">
    <property type="entry name" value="TRNASYNTHSER"/>
</dbReference>
<gene>
    <name evidence="17" type="primary">serS_1</name>
    <name evidence="17" type="ORF">GCM10022233_66360</name>
</gene>
<reference evidence="18" key="1">
    <citation type="journal article" date="2019" name="Int. J. Syst. Evol. Microbiol.">
        <title>The Global Catalogue of Microorganisms (GCM) 10K type strain sequencing project: providing services to taxonomists for standard genome sequencing and annotation.</title>
        <authorList>
            <consortium name="The Broad Institute Genomics Platform"/>
            <consortium name="The Broad Institute Genome Sequencing Center for Infectious Disease"/>
            <person name="Wu L."/>
            <person name="Ma J."/>
        </authorList>
    </citation>
    <scope>NUCLEOTIDE SEQUENCE [LARGE SCALE GENOMIC DNA]</scope>
    <source>
        <strain evidence="18">JCM 16925</strain>
    </source>
</reference>
<comment type="pathway">
    <text evidence="2">Aminoacyl-tRNA biosynthesis; selenocysteinyl-tRNA(Sec) biosynthesis; L-seryl-tRNA(Sec) from L-serine and tRNA(Sec): step 1/1.</text>
</comment>
<keyword evidence="8" id="KW-0067">ATP-binding</keyword>
<dbReference type="PROSITE" id="PS50862">
    <property type="entry name" value="AA_TRNA_LIGASE_II"/>
    <property type="match status" value="1"/>
</dbReference>
<evidence type="ECO:0000256" key="9">
    <source>
        <dbReference type="ARBA" id="ARBA00022917"/>
    </source>
</evidence>
<dbReference type="NCBIfam" id="TIGR00414">
    <property type="entry name" value="serS"/>
    <property type="match status" value="1"/>
</dbReference>
<dbReference type="Pfam" id="PF00587">
    <property type="entry name" value="tRNA-synt_2b"/>
    <property type="match status" value="1"/>
</dbReference>
<dbReference type="InterPro" id="IPR042103">
    <property type="entry name" value="SerRS_1_N_sf"/>
</dbReference>
<keyword evidence="7" id="KW-0547">Nucleotide-binding</keyword>
<dbReference type="InterPro" id="IPR006195">
    <property type="entry name" value="aa-tRNA-synth_II"/>
</dbReference>
<dbReference type="SUPFAM" id="SSF46589">
    <property type="entry name" value="tRNA-binding arm"/>
    <property type="match status" value="1"/>
</dbReference>
<dbReference type="GO" id="GO:0016874">
    <property type="term" value="F:ligase activity"/>
    <property type="evidence" value="ECO:0007669"/>
    <property type="project" value="UniProtKB-KW"/>
</dbReference>
<keyword evidence="9" id="KW-0648">Protein biosynthesis</keyword>
<evidence type="ECO:0000313" key="17">
    <source>
        <dbReference type="EMBL" id="GAA4077980.1"/>
    </source>
</evidence>
<protein>
    <recommendedName>
        <fullName evidence="11 14">Serine--tRNA ligase</fullName>
        <ecNumber evidence="4 14">6.1.1.11</ecNumber>
    </recommendedName>
</protein>
<proteinExistence type="inferred from homology"/>
<dbReference type="Gene3D" id="1.10.287.40">
    <property type="entry name" value="Serine-tRNA synthetase, tRNA binding domain"/>
    <property type="match status" value="1"/>
</dbReference>
<keyword evidence="6 17" id="KW-0436">Ligase</keyword>
<keyword evidence="18" id="KW-1185">Reference proteome</keyword>
<name>A0ABP7W081_9ACTN</name>
<evidence type="ECO:0000256" key="1">
    <source>
        <dbReference type="ARBA" id="ARBA00004496"/>
    </source>
</evidence>
<dbReference type="InterPro" id="IPR045864">
    <property type="entry name" value="aa-tRNA-synth_II/BPL/LPL"/>
</dbReference>
<dbReference type="PANTHER" id="PTHR43697:SF1">
    <property type="entry name" value="SERINE--TRNA LIGASE"/>
    <property type="match status" value="1"/>
</dbReference>
<dbReference type="InterPro" id="IPR002317">
    <property type="entry name" value="Ser-tRNA-ligase_type_1"/>
</dbReference>
<evidence type="ECO:0000259" key="16">
    <source>
        <dbReference type="PROSITE" id="PS50862"/>
    </source>
</evidence>
<evidence type="ECO:0000256" key="12">
    <source>
        <dbReference type="ARBA" id="ARBA00047929"/>
    </source>
</evidence>
<dbReference type="InterPro" id="IPR002314">
    <property type="entry name" value="aa-tRNA-synt_IIb"/>
</dbReference>
<organism evidence="17 18">
    <name type="scientific">Streptomyces shaanxiensis</name>
    <dbReference type="NCBI Taxonomy" id="653357"/>
    <lineage>
        <taxon>Bacteria</taxon>
        <taxon>Bacillati</taxon>
        <taxon>Actinomycetota</taxon>
        <taxon>Actinomycetes</taxon>
        <taxon>Kitasatosporales</taxon>
        <taxon>Streptomycetaceae</taxon>
        <taxon>Streptomyces</taxon>
    </lineage>
</organism>
<dbReference type="Proteomes" id="UP001499984">
    <property type="component" value="Unassembled WGS sequence"/>
</dbReference>
<evidence type="ECO:0000256" key="13">
    <source>
        <dbReference type="ARBA" id="ARBA00048823"/>
    </source>
</evidence>
<evidence type="ECO:0000256" key="8">
    <source>
        <dbReference type="ARBA" id="ARBA00022840"/>
    </source>
</evidence>
<dbReference type="SUPFAM" id="SSF55681">
    <property type="entry name" value="Class II aaRS and biotin synthetases"/>
    <property type="match status" value="1"/>
</dbReference>
<evidence type="ECO:0000256" key="14">
    <source>
        <dbReference type="NCBIfam" id="TIGR00414"/>
    </source>
</evidence>
<comment type="catalytic activity">
    <reaction evidence="13">
        <text>tRNA(Ser) + L-serine + ATP = L-seryl-tRNA(Ser) + AMP + diphosphate + H(+)</text>
        <dbReference type="Rhea" id="RHEA:12292"/>
        <dbReference type="Rhea" id="RHEA-COMP:9669"/>
        <dbReference type="Rhea" id="RHEA-COMP:9703"/>
        <dbReference type="ChEBI" id="CHEBI:15378"/>
        <dbReference type="ChEBI" id="CHEBI:30616"/>
        <dbReference type="ChEBI" id="CHEBI:33019"/>
        <dbReference type="ChEBI" id="CHEBI:33384"/>
        <dbReference type="ChEBI" id="CHEBI:78442"/>
        <dbReference type="ChEBI" id="CHEBI:78533"/>
        <dbReference type="ChEBI" id="CHEBI:456215"/>
        <dbReference type="EC" id="6.1.1.11"/>
    </reaction>
</comment>